<evidence type="ECO:0000256" key="2">
    <source>
        <dbReference type="ARBA" id="ARBA00006602"/>
    </source>
</evidence>
<proteinExistence type="inferred from homology"/>
<dbReference type="GO" id="GO:0015031">
    <property type="term" value="P:protein transport"/>
    <property type="evidence" value="ECO:0007669"/>
    <property type="project" value="UniProtKB-KW"/>
</dbReference>
<sequence>MILSSVIDNTKGEHTVEPYRFKVLALHSNEPKEPAKETAQPLAPVINNDELTEQTNSDLELSEPNPPTTQEANTVESTFIEELLKRTDDLSGNIVKLQMQIENQENEFKIRLANETTRAKEEGLREGQEQAKAEYEILLNENSKKYASSIDKLDEQASKLEALLSSSQSEIAATAIEIAKEVVLKEIKDSSAQIASNIAKSLIEELSQATTIEIKTNPKDYEFLKSNLTQKSHIKITSDDAVLAGGVIVLSDIGNVDGSVMARFNKIKKILSE</sequence>
<feature type="region of interest" description="Disordered" evidence="9">
    <location>
        <begin position="54"/>
        <end position="73"/>
    </location>
</feature>
<keyword evidence="11" id="KW-0969">Cilium</keyword>
<evidence type="ECO:0000259" key="10">
    <source>
        <dbReference type="Pfam" id="PF02108"/>
    </source>
</evidence>
<keyword evidence="4" id="KW-0813">Transport</keyword>
<comment type="function">
    <text evidence="1">Needed for flagellar regrowth and assembly.</text>
</comment>
<dbReference type="EMBL" id="CP018791">
    <property type="protein sequence ID" value="ARR02842.1"/>
    <property type="molecule type" value="Genomic_DNA"/>
</dbReference>
<evidence type="ECO:0000256" key="7">
    <source>
        <dbReference type="ARBA" id="ARBA00023225"/>
    </source>
</evidence>
<accession>A0A1X9T2S8</accession>
<comment type="similarity">
    <text evidence="2">Belongs to the FliH family.</text>
</comment>
<evidence type="ECO:0000313" key="11">
    <source>
        <dbReference type="EMBL" id="ARR02842.1"/>
    </source>
</evidence>
<evidence type="ECO:0000256" key="5">
    <source>
        <dbReference type="ARBA" id="ARBA00022795"/>
    </source>
</evidence>
<dbReference type="STRING" id="1660074.CVIC8964_1458"/>
<name>A0A1X9T2S8_9BACT</name>
<organism evidence="11 12">
    <name type="scientific">Campylobacter vicugnae</name>
    <dbReference type="NCBI Taxonomy" id="1660076"/>
    <lineage>
        <taxon>Bacteria</taxon>
        <taxon>Pseudomonadati</taxon>
        <taxon>Campylobacterota</taxon>
        <taxon>Epsilonproteobacteria</taxon>
        <taxon>Campylobacterales</taxon>
        <taxon>Campylobacteraceae</taxon>
        <taxon>Campylobacter</taxon>
    </lineage>
</organism>
<evidence type="ECO:0000256" key="6">
    <source>
        <dbReference type="ARBA" id="ARBA00022927"/>
    </source>
</evidence>
<dbReference type="GO" id="GO:0005829">
    <property type="term" value="C:cytosol"/>
    <property type="evidence" value="ECO:0007669"/>
    <property type="project" value="TreeGrafter"/>
</dbReference>
<dbReference type="RefSeq" id="WP_086276501.1">
    <property type="nucleotide sequence ID" value="NZ_CP018791.1"/>
</dbReference>
<reference evidence="11 12" key="1">
    <citation type="journal article" date="2017" name="Genome Biol. Evol.">
        <title>Comparative Genomic Analysis Identifies a Campylobacter Clade Deficient in Selenium Metabolism.</title>
        <authorList>
            <person name="Miller W.G."/>
            <person name="Yee E."/>
            <person name="Lopes B.S."/>
            <person name="Chapman M.H."/>
            <person name="Huynh S."/>
            <person name="Bono J.L."/>
            <person name="Parker C.T."/>
            <person name="Strachan N.J.C."/>
            <person name="Forbes K.J."/>
        </authorList>
    </citation>
    <scope>NUCLEOTIDE SEQUENCE [LARGE SCALE GENOMIC DNA]</scope>
    <source>
        <strain evidence="11 12">RM8964</strain>
    </source>
</reference>
<keyword evidence="5" id="KW-1005">Bacterial flagellum biogenesis</keyword>
<dbReference type="Pfam" id="PF02108">
    <property type="entry name" value="FliH"/>
    <property type="match status" value="1"/>
</dbReference>
<keyword evidence="6" id="KW-0653">Protein transport</keyword>
<keyword evidence="11" id="KW-0966">Cell projection</keyword>
<evidence type="ECO:0000256" key="4">
    <source>
        <dbReference type="ARBA" id="ARBA00022448"/>
    </source>
</evidence>
<protein>
    <recommendedName>
        <fullName evidence="3">Flagellar assembly protein FliH</fullName>
    </recommendedName>
</protein>
<feature type="domain" description="Flagellar assembly protein FliH/Type III secretion system HrpE" evidence="10">
    <location>
        <begin position="144"/>
        <end position="267"/>
    </location>
</feature>
<keyword evidence="11" id="KW-0282">Flagellum</keyword>
<dbReference type="OrthoDB" id="5347569at2"/>
<dbReference type="PANTHER" id="PTHR34982:SF1">
    <property type="entry name" value="FLAGELLAR ASSEMBLY PROTEIN FLIH"/>
    <property type="match status" value="1"/>
</dbReference>
<evidence type="ECO:0000256" key="1">
    <source>
        <dbReference type="ARBA" id="ARBA00003041"/>
    </source>
</evidence>
<feature type="coiled-coil region" evidence="8">
    <location>
        <begin position="80"/>
        <end position="107"/>
    </location>
</feature>
<dbReference type="Proteomes" id="UP000194265">
    <property type="component" value="Chromosome"/>
</dbReference>
<evidence type="ECO:0000256" key="8">
    <source>
        <dbReference type="SAM" id="Coils"/>
    </source>
</evidence>
<keyword evidence="8" id="KW-0175">Coiled coil</keyword>
<keyword evidence="7" id="KW-1006">Bacterial flagellum protein export</keyword>
<dbReference type="InterPro" id="IPR051472">
    <property type="entry name" value="T3SS_Stator/FliH"/>
</dbReference>
<evidence type="ECO:0000313" key="12">
    <source>
        <dbReference type="Proteomes" id="UP000194265"/>
    </source>
</evidence>
<dbReference type="NCBIfam" id="NF005196">
    <property type="entry name" value="PRK06669.1-1"/>
    <property type="match status" value="1"/>
</dbReference>
<dbReference type="GO" id="GO:0044781">
    <property type="term" value="P:bacterial-type flagellum organization"/>
    <property type="evidence" value="ECO:0007669"/>
    <property type="project" value="UniProtKB-KW"/>
</dbReference>
<dbReference type="InterPro" id="IPR018035">
    <property type="entry name" value="Flagellar_FliH/T3SS_HrpE"/>
</dbReference>
<gene>
    <name evidence="11" type="primary">fliH</name>
    <name evidence="11" type="ORF">CVIC8964_1458</name>
</gene>
<dbReference type="AlphaFoldDB" id="A0A1X9T2S8"/>
<evidence type="ECO:0000256" key="3">
    <source>
        <dbReference type="ARBA" id="ARBA00016507"/>
    </source>
</evidence>
<dbReference type="PANTHER" id="PTHR34982">
    <property type="entry name" value="YOP PROTEINS TRANSLOCATION PROTEIN L"/>
    <property type="match status" value="1"/>
</dbReference>
<evidence type="ECO:0000256" key="9">
    <source>
        <dbReference type="SAM" id="MobiDB-lite"/>
    </source>
</evidence>